<dbReference type="AlphaFoldDB" id="A0A9P7E2C7"/>
<dbReference type="RefSeq" id="XP_041189322.1">
    <property type="nucleotide sequence ID" value="XM_041342468.1"/>
</dbReference>
<comment type="caution">
    <text evidence="1">The sequence shown here is derived from an EMBL/GenBank/DDBJ whole genome shotgun (WGS) entry which is preliminary data.</text>
</comment>
<dbReference type="Proteomes" id="UP000807769">
    <property type="component" value="Unassembled WGS sequence"/>
</dbReference>
<sequence length="369" mass="41745">MYDDVITDVIDIHRLIETFKNPCATIEAPTIAIYTPSVIFIIPLFGTDVSGSAGLMSSCGFCIWNGVLGSRSSISFEGSREEYGNQSYRVVLDGKVRVRPSWYHRTTGDNNGFFNNLSSNPKREFEYAITDSPVIITQDSEVSSRNVWFVTTQQLSLKLEVSASIATRSGRPFQTRTRNQAAGMNVFCSFQLKLLRIREMIDRYKRSSQERSRECEASGASRLATHNQHSAIFCEAPLRQQPIRSRLFICAERKRKTRPFINILSPISMPHECIVTFCLTQDHGVNPSKGLFQLFVPHAVIIFYTIPPVGVQACATATLGGRGIYMDYYSDLSLRNRYFGFADKPIIDWLPQRHWITCSFSKRTSVVQA</sequence>
<keyword evidence="2" id="KW-1185">Reference proteome</keyword>
<dbReference type="EMBL" id="JABBWG010000033">
    <property type="protein sequence ID" value="KAG1809608.1"/>
    <property type="molecule type" value="Genomic_DNA"/>
</dbReference>
<proteinExistence type="predicted"/>
<gene>
    <name evidence="1" type="ORF">BJ212DRAFT_1589722</name>
</gene>
<organism evidence="1 2">
    <name type="scientific">Suillus subaureus</name>
    <dbReference type="NCBI Taxonomy" id="48587"/>
    <lineage>
        <taxon>Eukaryota</taxon>
        <taxon>Fungi</taxon>
        <taxon>Dikarya</taxon>
        <taxon>Basidiomycota</taxon>
        <taxon>Agaricomycotina</taxon>
        <taxon>Agaricomycetes</taxon>
        <taxon>Agaricomycetidae</taxon>
        <taxon>Boletales</taxon>
        <taxon>Suillineae</taxon>
        <taxon>Suillaceae</taxon>
        <taxon>Suillus</taxon>
    </lineage>
</organism>
<protein>
    <submittedName>
        <fullName evidence="1">Uncharacterized protein</fullName>
    </submittedName>
</protein>
<evidence type="ECO:0000313" key="2">
    <source>
        <dbReference type="Proteomes" id="UP000807769"/>
    </source>
</evidence>
<reference evidence="1" key="1">
    <citation type="journal article" date="2020" name="New Phytol.">
        <title>Comparative genomics reveals dynamic genome evolution in host specialist ectomycorrhizal fungi.</title>
        <authorList>
            <person name="Lofgren L.A."/>
            <person name="Nguyen N.H."/>
            <person name="Vilgalys R."/>
            <person name="Ruytinx J."/>
            <person name="Liao H.L."/>
            <person name="Branco S."/>
            <person name="Kuo A."/>
            <person name="LaButti K."/>
            <person name="Lipzen A."/>
            <person name="Andreopoulos W."/>
            <person name="Pangilinan J."/>
            <person name="Riley R."/>
            <person name="Hundley H."/>
            <person name="Na H."/>
            <person name="Barry K."/>
            <person name="Grigoriev I.V."/>
            <person name="Stajich J.E."/>
            <person name="Kennedy P.G."/>
        </authorList>
    </citation>
    <scope>NUCLEOTIDE SEQUENCE</scope>
    <source>
        <strain evidence="1">MN1</strain>
    </source>
</reference>
<name>A0A9P7E2C7_9AGAM</name>
<dbReference type="GeneID" id="64636484"/>
<evidence type="ECO:0000313" key="1">
    <source>
        <dbReference type="EMBL" id="KAG1809608.1"/>
    </source>
</evidence>
<accession>A0A9P7E2C7</accession>